<organism evidence="1">
    <name type="scientific">Mimivirus LCMiAC02</name>
    <dbReference type="NCBI Taxonomy" id="2506609"/>
    <lineage>
        <taxon>Viruses</taxon>
        <taxon>Varidnaviria</taxon>
        <taxon>Bamfordvirae</taxon>
        <taxon>Nucleocytoviricota</taxon>
        <taxon>Megaviricetes</taxon>
        <taxon>Imitervirales</taxon>
        <taxon>Mimiviridae</taxon>
        <taxon>Klosneuvirinae</taxon>
    </lineage>
</organism>
<name>A0A481Z357_9VIRU</name>
<protein>
    <submittedName>
        <fullName evidence="1">Uncharacterized protein</fullName>
    </submittedName>
</protein>
<accession>A0A481Z357</accession>
<sequence>MKKLNINTIPGEIFEIIISFYQWDDVKEIMDIILICRKSNEGVKYVKNYIKKMILKTIEQKLDNDTEFHFKMMQNIYNKKCIKCAIIDNLGRVCNKANTLPSQLYVQHDLRQYTHTYNINSRHRHECYAITCKDCNPSCYYCGANKCIKCEPRGVLKAICCGRNVCKNCRKRINMQGVY</sequence>
<dbReference type="EMBL" id="MK500423">
    <property type="protein sequence ID" value="QBK89458.1"/>
    <property type="molecule type" value="Genomic_DNA"/>
</dbReference>
<proteinExistence type="predicted"/>
<evidence type="ECO:0000313" key="1">
    <source>
        <dbReference type="EMBL" id="QBK89458.1"/>
    </source>
</evidence>
<reference evidence="1" key="1">
    <citation type="journal article" date="2019" name="MBio">
        <title>Virus Genomes from Deep Sea Sediments Expand the Ocean Megavirome and Support Independent Origins of Viral Gigantism.</title>
        <authorList>
            <person name="Backstrom D."/>
            <person name="Yutin N."/>
            <person name="Jorgensen S.L."/>
            <person name="Dharamshi J."/>
            <person name="Homa F."/>
            <person name="Zaremba-Niedwiedzka K."/>
            <person name="Spang A."/>
            <person name="Wolf Y.I."/>
            <person name="Koonin E.V."/>
            <person name="Ettema T.J."/>
        </authorList>
    </citation>
    <scope>NUCLEOTIDE SEQUENCE</scope>
</reference>
<gene>
    <name evidence="1" type="ORF">LCMiAC02_05530</name>
</gene>